<feature type="transmembrane region" description="Helical" evidence="7">
    <location>
        <begin position="97"/>
        <end position="119"/>
    </location>
</feature>
<evidence type="ECO:0000256" key="2">
    <source>
        <dbReference type="ARBA" id="ARBA00022448"/>
    </source>
</evidence>
<evidence type="ECO:0000259" key="8">
    <source>
        <dbReference type="PROSITE" id="PS50928"/>
    </source>
</evidence>
<dbReference type="PROSITE" id="PS50928">
    <property type="entry name" value="ABC_TM1"/>
    <property type="match status" value="1"/>
</dbReference>
<dbReference type="PANTHER" id="PTHR30151">
    <property type="entry name" value="ALKANE SULFONATE ABC TRANSPORTER-RELATED, MEMBRANE SUBUNIT"/>
    <property type="match status" value="1"/>
</dbReference>
<sequence>MNYFGRKGFLVILTLLVFIGLWQAYVSLFHIPVQILPGPALFVSKFLKILTMGDMGTHIGITLYEIFIGFLIGCVTGLGFGYLLAKSVLLERLFNPYIVLIQIAPKISIAPLFLLWFGLGATSKIALVILVVFFPIMVNTIVGIRSVEKNMQDLLQILKANRWQRFWTVEIPFSLPSIMSGVKVSTTYAITGAVIGEMIGAKAGLGYLVILGSETYDINMILTAVLLLSVIGLLLYMLSDRLEKRLLRWHESQELIM</sequence>
<dbReference type="Pfam" id="PF00528">
    <property type="entry name" value="BPD_transp_1"/>
    <property type="match status" value="1"/>
</dbReference>
<comment type="similarity">
    <text evidence="7">Belongs to the binding-protein-dependent transport system permease family.</text>
</comment>
<dbReference type="InterPro" id="IPR035906">
    <property type="entry name" value="MetI-like_sf"/>
</dbReference>
<dbReference type="AlphaFoldDB" id="A0A972GKK9"/>
<feature type="transmembrane region" description="Helical" evidence="7">
    <location>
        <begin position="61"/>
        <end position="85"/>
    </location>
</feature>
<name>A0A972GKK9_9BACL</name>
<keyword evidence="2 7" id="KW-0813">Transport</keyword>
<proteinExistence type="inferred from homology"/>
<evidence type="ECO:0000313" key="9">
    <source>
        <dbReference type="EMBL" id="NOU92464.1"/>
    </source>
</evidence>
<keyword evidence="5 7" id="KW-1133">Transmembrane helix</keyword>
<protein>
    <submittedName>
        <fullName evidence="9">ABC transporter permease subunit</fullName>
    </submittedName>
</protein>
<dbReference type="Proteomes" id="UP000641588">
    <property type="component" value="Unassembled WGS sequence"/>
</dbReference>
<keyword evidence="3" id="KW-1003">Cell membrane</keyword>
<evidence type="ECO:0000256" key="6">
    <source>
        <dbReference type="ARBA" id="ARBA00023136"/>
    </source>
</evidence>
<evidence type="ECO:0000256" key="4">
    <source>
        <dbReference type="ARBA" id="ARBA00022692"/>
    </source>
</evidence>
<evidence type="ECO:0000256" key="5">
    <source>
        <dbReference type="ARBA" id="ARBA00022989"/>
    </source>
</evidence>
<reference evidence="9" key="1">
    <citation type="submission" date="2019-10" db="EMBL/GenBank/DDBJ databases">
        <title>Description of Paenibacillus glebae sp. nov.</title>
        <authorList>
            <person name="Carlier A."/>
            <person name="Qi S."/>
        </authorList>
    </citation>
    <scope>NUCLEOTIDE SEQUENCE</scope>
    <source>
        <strain evidence="9">LMG 31456</strain>
    </source>
</reference>
<comment type="subcellular location">
    <subcellularLocation>
        <location evidence="1 7">Cell membrane</location>
        <topology evidence="1 7">Multi-pass membrane protein</topology>
    </subcellularLocation>
</comment>
<dbReference type="GO" id="GO:0055085">
    <property type="term" value="P:transmembrane transport"/>
    <property type="evidence" value="ECO:0007669"/>
    <property type="project" value="InterPro"/>
</dbReference>
<feature type="transmembrane region" description="Helical" evidence="7">
    <location>
        <begin position="125"/>
        <end position="144"/>
    </location>
</feature>
<keyword evidence="10" id="KW-1185">Reference proteome</keyword>
<dbReference type="SUPFAM" id="SSF161098">
    <property type="entry name" value="MetI-like"/>
    <property type="match status" value="1"/>
</dbReference>
<dbReference type="CDD" id="cd06261">
    <property type="entry name" value="TM_PBP2"/>
    <property type="match status" value="1"/>
</dbReference>
<organism evidence="9 10">
    <name type="scientific">Paenibacillus foliorum</name>
    <dbReference type="NCBI Taxonomy" id="2654974"/>
    <lineage>
        <taxon>Bacteria</taxon>
        <taxon>Bacillati</taxon>
        <taxon>Bacillota</taxon>
        <taxon>Bacilli</taxon>
        <taxon>Bacillales</taxon>
        <taxon>Paenibacillaceae</taxon>
        <taxon>Paenibacillus</taxon>
    </lineage>
</organism>
<dbReference type="InterPro" id="IPR000515">
    <property type="entry name" value="MetI-like"/>
</dbReference>
<evidence type="ECO:0000256" key="1">
    <source>
        <dbReference type="ARBA" id="ARBA00004651"/>
    </source>
</evidence>
<evidence type="ECO:0000313" key="10">
    <source>
        <dbReference type="Proteomes" id="UP000641588"/>
    </source>
</evidence>
<feature type="domain" description="ABC transmembrane type-1" evidence="8">
    <location>
        <begin position="59"/>
        <end position="239"/>
    </location>
</feature>
<feature type="transmembrane region" description="Helical" evidence="7">
    <location>
        <begin position="218"/>
        <end position="238"/>
    </location>
</feature>
<accession>A0A972GKK9</accession>
<feature type="transmembrane region" description="Helical" evidence="7">
    <location>
        <begin position="188"/>
        <end position="212"/>
    </location>
</feature>
<dbReference type="EMBL" id="WHOD01000013">
    <property type="protein sequence ID" value="NOU92464.1"/>
    <property type="molecule type" value="Genomic_DNA"/>
</dbReference>
<dbReference type="RefSeq" id="WP_171650626.1">
    <property type="nucleotide sequence ID" value="NZ_WHOD01000013.1"/>
</dbReference>
<keyword evidence="4 7" id="KW-0812">Transmembrane</keyword>
<dbReference type="GO" id="GO:0005886">
    <property type="term" value="C:plasma membrane"/>
    <property type="evidence" value="ECO:0007669"/>
    <property type="project" value="UniProtKB-SubCell"/>
</dbReference>
<evidence type="ECO:0000256" key="7">
    <source>
        <dbReference type="RuleBase" id="RU363032"/>
    </source>
</evidence>
<keyword evidence="6 7" id="KW-0472">Membrane</keyword>
<comment type="caution">
    <text evidence="9">The sequence shown here is derived from an EMBL/GenBank/DDBJ whole genome shotgun (WGS) entry which is preliminary data.</text>
</comment>
<gene>
    <name evidence="9" type="ORF">GC093_04335</name>
</gene>
<dbReference type="Gene3D" id="1.10.3720.10">
    <property type="entry name" value="MetI-like"/>
    <property type="match status" value="1"/>
</dbReference>
<dbReference type="PANTHER" id="PTHR30151:SF20">
    <property type="entry name" value="ABC TRANSPORTER PERMEASE PROTEIN HI_0355-RELATED"/>
    <property type="match status" value="1"/>
</dbReference>
<evidence type="ECO:0000256" key="3">
    <source>
        <dbReference type="ARBA" id="ARBA00022475"/>
    </source>
</evidence>